<accession>A0A371C6L3</accession>
<dbReference type="VEuPathDB" id="FungiDB:YALI1_B02228g"/>
<organism evidence="1 2">
    <name type="scientific">Yarrowia lipolytica</name>
    <name type="common">Candida lipolytica</name>
    <dbReference type="NCBI Taxonomy" id="4952"/>
    <lineage>
        <taxon>Eukaryota</taxon>
        <taxon>Fungi</taxon>
        <taxon>Dikarya</taxon>
        <taxon>Ascomycota</taxon>
        <taxon>Saccharomycotina</taxon>
        <taxon>Dipodascomycetes</taxon>
        <taxon>Dipodascales</taxon>
        <taxon>Dipodascales incertae sedis</taxon>
        <taxon>Yarrowia</taxon>
    </lineage>
</organism>
<dbReference type="Proteomes" id="UP000256601">
    <property type="component" value="Unassembled WGS sequence"/>
</dbReference>
<dbReference type="VEuPathDB" id="FungiDB:YALI0_B01320g"/>
<reference evidence="1 2" key="1">
    <citation type="submission" date="2018-07" db="EMBL/GenBank/DDBJ databases">
        <title>Draft Genome Assemblies for Five Robust Yarrowia lipolytica Strains Exhibiting High Lipid Production and Pentose Sugar Utilization and Sugar Alcohol Secretion from Undetoxified Lignocellulosic Biomass Hydrolysates.</title>
        <authorList>
            <consortium name="DOE Joint Genome Institute"/>
            <person name="Walker C."/>
            <person name="Ryu S."/>
            <person name="Na H."/>
            <person name="Zane M."/>
            <person name="LaButti K."/>
            <person name="Lipzen A."/>
            <person name="Haridas S."/>
            <person name="Barry K."/>
            <person name="Grigoriev I.V."/>
            <person name="Quarterman J."/>
            <person name="Slininger P."/>
            <person name="Dien B."/>
            <person name="Trinh C.T."/>
        </authorList>
    </citation>
    <scope>NUCLEOTIDE SEQUENCE [LARGE SCALE GENOMIC DNA]</scope>
    <source>
        <strain evidence="1 2">YB392</strain>
    </source>
</reference>
<evidence type="ECO:0000313" key="1">
    <source>
        <dbReference type="EMBL" id="RDW25905.1"/>
    </source>
</evidence>
<gene>
    <name evidence="1" type="ORF">B0I71DRAFT_131750</name>
</gene>
<proteinExistence type="predicted"/>
<sequence length="852" mass="97072">MPKNALLRSARQVAISRVFATSRASHVVSHAPILASVRPRSNPAPYRRNFSSSRALRNDYGLDTAERSLKESLVPFNGAPVDRKVVRDQLMELISVSPGQVFPISVIPVVKSAYYELFRENERVLSAGDTKTLFGAVAGNNPEDVQDLPFVLAVYHQAEQAAETNRDSRDNILLLGKYFLFQDRLDNFWKLLEVQIKTHDDVDAGFVKQLLELISVDPHLTLGNVARVLQLKTDNHVSSSDELRNALSATLEQLYYKENEGSEFFLSLVENHILDSKDFTPSDSVVAMILNTCVNEGREDLGQSVLRNVVSRVGNLSPGQEDPQNYWGFWSSVAMDLHGSKTDVKAFISRLEALPHRTKATWDILIRYAVFKADLAGRNDLLQVRALLAEMQKVGFEPDAETYFDAYRSSKSIKPDVVHLFEAELDIEKDTSIFAIEMDKALKNHDTLEALSIFYESFEQGAQWENKRLHMEAMTELLIQYAGLNDTSVADILQLVQRIEPICAQGRIPYSAETAIAQNVLQRHSDTANFYTFMNRQYGNTADKVTKQDPQIRPHTYQVIHDYIYSCESERADLAWEMYGLLHKFYVVPFADYYKAIKFFAQDVKRQDYALLTFQQIRKNHDLHGQPAATSEMVAFLFHEFAKTKYKRGIKRLHEVVALETSFDVNRDVLNEMMAAYVSVEDLNRVQDCWAQLQQLPPSIGANNRSVDVLLSYFKDNIHYTERTWQGIPEFGLLPTLENYEQYLINNCRTGNYRRALEITKNMEIDSGLKPTAKIIAAVYNYTFTEQRKLEVEQWAEKAHPEMWLELKEGDKLKSLCLPANSDNDNVESLLKQASADMDEEMSGGIVKVESV</sequence>
<name>A0A371C6L3_YARLL</name>
<evidence type="ECO:0000313" key="2">
    <source>
        <dbReference type="Proteomes" id="UP000256601"/>
    </source>
</evidence>
<dbReference type="EMBL" id="KZ857335">
    <property type="protein sequence ID" value="RDW25905.1"/>
    <property type="molecule type" value="Genomic_DNA"/>
</dbReference>
<protein>
    <recommendedName>
        <fullName evidence="3">Mitochondrial group I intron splicing factor CCM1</fullName>
    </recommendedName>
</protein>
<evidence type="ECO:0008006" key="3">
    <source>
        <dbReference type="Google" id="ProtNLM"/>
    </source>
</evidence>
<dbReference type="AlphaFoldDB" id="A0A371C6L3"/>